<dbReference type="Gene3D" id="3.10.105.10">
    <property type="entry name" value="Dipeptide-binding Protein, Domain 3"/>
    <property type="match status" value="1"/>
</dbReference>
<dbReference type="PANTHER" id="PTHR30290">
    <property type="entry name" value="PERIPLASMIC BINDING COMPONENT OF ABC TRANSPORTER"/>
    <property type="match status" value="1"/>
</dbReference>
<dbReference type="InterPro" id="IPR039424">
    <property type="entry name" value="SBP_5"/>
</dbReference>
<gene>
    <name evidence="3" type="ORF">L8U58_00775</name>
</gene>
<evidence type="ECO:0000259" key="2">
    <source>
        <dbReference type="Pfam" id="PF00496"/>
    </source>
</evidence>
<feature type="region of interest" description="Disordered" evidence="1">
    <location>
        <begin position="51"/>
        <end position="74"/>
    </location>
</feature>
<feature type="compositionally biased region" description="Polar residues" evidence="1">
    <location>
        <begin position="524"/>
        <end position="535"/>
    </location>
</feature>
<dbReference type="CDD" id="cd08501">
    <property type="entry name" value="PBP2_Lpqw"/>
    <property type="match status" value="1"/>
</dbReference>
<feature type="region of interest" description="Disordered" evidence="1">
    <location>
        <begin position="468"/>
        <end position="535"/>
    </location>
</feature>
<sequence length="631" mass="68871">MYSFFPPSDPSSRHRSGWARRRRFWGSTPTVAAALTSAALALTLSACQANPGEAPTVEDPSATTQSQPPKPVDESLREITVGVDRFTSNLNPHLVGNRNPVVAAVADLTLPSVYMQGIEGETLNSDLISSIAPNDEEFPTEVTYTLNPEAQWSDGTPITISDFQYLREAILKEPLAESKGLYRHVTSIKPGDKEKSVKVTFDRPLGGWKRLFLHLLPSHIYRAEGRTFTTMMAEGSVASAGQYSVKSVDEGRGLLELQRNDRYWGKKAAKTDIIRFTTVPNESTGAQMMRTQQIQMYMTHTSATTDLAMEQLPYAQVRKTTREVQLNLQLNQASPLLQNRTLRRRLLGAIDSEKIARIVSGDPDVGSPHWNVKPKMEKEVPDNLVTDDRPDGIVIGAVNDDQLAVDAARSVVDQLLQAGIPAVVRTGEASDILGTSVQQGTVDGVITWQRSPQLIADYVQQYGCTNSSQTADARTSNNNSGSETQGREGKRSGKNAGEGSSTSANEGADGSADEKSGAEARLDNTPSGGNLSGTCDQELEQRLTKLREGETKLDDERSQVDDRIAELSTVLPILSDRFTVVASNRLSGPTQKLEDWPLDDSSSLLISAPLWTLMPMEELDRSAADNARKED</sequence>
<dbReference type="EMBL" id="JAKMUV010000001">
    <property type="protein sequence ID" value="MCZ9304085.1"/>
    <property type="molecule type" value="Genomic_DNA"/>
</dbReference>
<dbReference type="RefSeq" id="WP_269954481.1">
    <property type="nucleotide sequence ID" value="NZ_JAKMUV010000001.1"/>
</dbReference>
<reference evidence="3" key="1">
    <citation type="submission" date="2022-02" db="EMBL/GenBank/DDBJ databases">
        <title>Corynebacterium sp. from urogenital microbiome.</title>
        <authorList>
            <person name="Cappelli E.A."/>
            <person name="Ribeiro T.G."/>
            <person name="Peixe L."/>
        </authorList>
    </citation>
    <scope>NUCLEOTIDE SEQUENCE</scope>
    <source>
        <strain evidence="3">C9Ua_112</strain>
    </source>
</reference>
<dbReference type="GO" id="GO:0015833">
    <property type="term" value="P:peptide transport"/>
    <property type="evidence" value="ECO:0007669"/>
    <property type="project" value="TreeGrafter"/>
</dbReference>
<evidence type="ECO:0000256" key="1">
    <source>
        <dbReference type="SAM" id="MobiDB-lite"/>
    </source>
</evidence>
<feature type="compositionally biased region" description="Polar residues" evidence="1">
    <location>
        <begin position="468"/>
        <end position="484"/>
    </location>
</feature>
<protein>
    <submittedName>
        <fullName evidence="3">ABC transporter family substrate-binding protein</fullName>
    </submittedName>
</protein>
<dbReference type="InterPro" id="IPR000914">
    <property type="entry name" value="SBP_5_dom"/>
</dbReference>
<feature type="domain" description="Solute-binding protein family 5" evidence="2">
    <location>
        <begin position="140"/>
        <end position="447"/>
    </location>
</feature>
<dbReference type="AlphaFoldDB" id="A0A9X3RPE2"/>
<evidence type="ECO:0000313" key="3">
    <source>
        <dbReference type="EMBL" id="MCZ9304085.1"/>
    </source>
</evidence>
<accession>A0A9X3RPE2</accession>
<dbReference type="Proteomes" id="UP001146505">
    <property type="component" value="Unassembled WGS sequence"/>
</dbReference>
<dbReference type="GeneID" id="301812058"/>
<dbReference type="PANTHER" id="PTHR30290:SF65">
    <property type="entry name" value="MONOACYL PHOSPHATIDYLINOSITOL TETRAMANNOSIDE-BINDING PROTEIN LPQW-RELATED"/>
    <property type="match status" value="1"/>
</dbReference>
<comment type="caution">
    <text evidence="3">The sequence shown here is derived from an EMBL/GenBank/DDBJ whole genome shotgun (WGS) entry which is preliminary data.</text>
</comment>
<dbReference type="SUPFAM" id="SSF53850">
    <property type="entry name" value="Periplasmic binding protein-like II"/>
    <property type="match status" value="1"/>
</dbReference>
<proteinExistence type="predicted"/>
<organism evidence="3 4">
    <name type="scientific">Corynebacterium macclintockiae</name>
    <dbReference type="NCBI Taxonomy" id="2913501"/>
    <lineage>
        <taxon>Bacteria</taxon>
        <taxon>Bacillati</taxon>
        <taxon>Actinomycetota</taxon>
        <taxon>Actinomycetes</taxon>
        <taxon>Mycobacteriales</taxon>
        <taxon>Corynebacteriaceae</taxon>
        <taxon>Corynebacterium</taxon>
    </lineage>
</organism>
<feature type="compositionally biased region" description="Basic and acidic residues" evidence="1">
    <location>
        <begin position="512"/>
        <end position="522"/>
    </location>
</feature>
<dbReference type="GO" id="GO:1904680">
    <property type="term" value="F:peptide transmembrane transporter activity"/>
    <property type="evidence" value="ECO:0007669"/>
    <property type="project" value="TreeGrafter"/>
</dbReference>
<name>A0A9X3RPE2_9CORY</name>
<dbReference type="Gene3D" id="3.90.76.10">
    <property type="entry name" value="Dipeptide-binding Protein, Domain 1"/>
    <property type="match status" value="1"/>
</dbReference>
<dbReference type="Pfam" id="PF00496">
    <property type="entry name" value="SBP_bac_5"/>
    <property type="match status" value="1"/>
</dbReference>
<evidence type="ECO:0000313" key="4">
    <source>
        <dbReference type="Proteomes" id="UP001146505"/>
    </source>
</evidence>
<keyword evidence="4" id="KW-1185">Reference proteome</keyword>